<evidence type="ECO:0000259" key="4">
    <source>
        <dbReference type="SMART" id="SM01017"/>
    </source>
</evidence>
<sequence>MGLKEFRIVFDNPWNTYYPGQTVTGRIIVVVDSTKKIRGINVKIKGEANTCWATDRQELNHEGRYENETETLTGHEEYFTVQCYVAGSASGGEEISLPVGEHFYPFAFALPQNLPSSFEHDYGHVRYTIKAILDRPWKFDQEAKAAFTVISHFDLNREARASEPIHQEMSKTFCCLCCGSPPLKVNVILPVKGYVPGQSMPIRVNVDNQSGIVVESVKLILRKIITFKANTPRVGTKIDKVVVAEVSKGPVEAGGTSDYEQKLDIPPLPPSNLTNCRIIDLEYNLKIEACVEGWYHRNLKSNTLVFIGTIPLANYQGEILPSGKREPGDNYEDKTADPTYGGYPSGYPPYSPGDGYPTAPPQPHDNNDLPAQPPDSNVYPNLPPPSYEEYGWSVRSLRERGESDHVMGNQGHFAPRYPVYNFTKT</sequence>
<comment type="similarity">
    <text evidence="1">Belongs to the arrestin family.</text>
</comment>
<accession>A0A9R1T9Z9</accession>
<evidence type="ECO:0000313" key="6">
    <source>
        <dbReference type="Proteomes" id="UP000694866"/>
    </source>
</evidence>
<protein>
    <submittedName>
        <fullName evidence="5">ARRDC3_1 protein</fullName>
    </submittedName>
    <submittedName>
        <fullName evidence="7">Arrestin domain-containing protein 3</fullName>
    </submittedName>
</protein>
<gene>
    <name evidence="5" type="primary">ARRDC3_1</name>
    <name evidence="7" type="synonym">LOC105267824</name>
    <name evidence="5" type="ORF">g.54513</name>
</gene>
<dbReference type="InterPro" id="IPR011022">
    <property type="entry name" value="Arrestin_C-like"/>
</dbReference>
<evidence type="ECO:0000256" key="1">
    <source>
        <dbReference type="ARBA" id="ARBA00005298"/>
    </source>
</evidence>
<dbReference type="AlphaFoldDB" id="A0A0C9RDG1"/>
<feature type="region of interest" description="Disordered" evidence="3">
    <location>
        <begin position="318"/>
        <end position="385"/>
    </location>
</feature>
<evidence type="ECO:0000256" key="2">
    <source>
        <dbReference type="ARBA" id="ARBA00022606"/>
    </source>
</evidence>
<dbReference type="GO" id="GO:0005737">
    <property type="term" value="C:cytoplasm"/>
    <property type="evidence" value="ECO:0007669"/>
    <property type="project" value="TreeGrafter"/>
</dbReference>
<dbReference type="Pfam" id="PF02752">
    <property type="entry name" value="Arrestin_C"/>
    <property type="match status" value="1"/>
</dbReference>
<dbReference type="PANTHER" id="PTHR11188">
    <property type="entry name" value="ARRESTIN DOMAIN CONTAINING PROTEIN"/>
    <property type="match status" value="1"/>
</dbReference>
<dbReference type="KEGG" id="fas:105267824"/>
<accession>A0A0C9RDG1</accession>
<reference evidence="7" key="2">
    <citation type="submission" date="2025-04" db="UniProtKB">
        <authorList>
            <consortium name="RefSeq"/>
        </authorList>
    </citation>
    <scope>IDENTIFICATION</scope>
    <source>
        <strain evidence="7">USDA-PBARC FA_bdor</strain>
        <tissue evidence="7">Whole organism</tissue>
    </source>
</reference>
<keyword evidence="2" id="KW-0716">Sensory transduction</keyword>
<organism evidence="5">
    <name type="scientific">Fopius arisanus</name>
    <dbReference type="NCBI Taxonomy" id="64838"/>
    <lineage>
        <taxon>Eukaryota</taxon>
        <taxon>Metazoa</taxon>
        <taxon>Ecdysozoa</taxon>
        <taxon>Arthropoda</taxon>
        <taxon>Hexapoda</taxon>
        <taxon>Insecta</taxon>
        <taxon>Pterygota</taxon>
        <taxon>Neoptera</taxon>
        <taxon>Endopterygota</taxon>
        <taxon>Hymenoptera</taxon>
        <taxon>Apocrita</taxon>
        <taxon>Ichneumonoidea</taxon>
        <taxon>Braconidae</taxon>
        <taxon>Opiinae</taxon>
        <taxon>Fopius</taxon>
    </lineage>
</organism>
<feature type="compositionally biased region" description="Basic and acidic residues" evidence="3">
    <location>
        <begin position="323"/>
        <end position="336"/>
    </location>
</feature>
<evidence type="ECO:0000313" key="5">
    <source>
        <dbReference type="EMBL" id="JAG74768.1"/>
    </source>
</evidence>
<dbReference type="SMART" id="SM01017">
    <property type="entry name" value="Arrestin_C"/>
    <property type="match status" value="1"/>
</dbReference>
<evidence type="ECO:0000256" key="3">
    <source>
        <dbReference type="SAM" id="MobiDB-lite"/>
    </source>
</evidence>
<dbReference type="EMBL" id="GBYB01005001">
    <property type="protein sequence ID" value="JAG74768.1"/>
    <property type="molecule type" value="Transcribed_RNA"/>
</dbReference>
<dbReference type="PANTHER" id="PTHR11188:SF176">
    <property type="entry name" value="ARRESTIN DOMAIN-CONTAINING PROTEIN 1"/>
    <property type="match status" value="1"/>
</dbReference>
<reference evidence="5" key="1">
    <citation type="submission" date="2015-01" db="EMBL/GenBank/DDBJ databases">
        <title>Transcriptome Assembly of Fopius arisanus.</title>
        <authorList>
            <person name="Geib S."/>
        </authorList>
    </citation>
    <scope>NUCLEOTIDE SEQUENCE</scope>
</reference>
<dbReference type="InterPro" id="IPR014752">
    <property type="entry name" value="Arrestin-like_C"/>
</dbReference>
<proteinExistence type="inferred from homology"/>
<evidence type="ECO:0000313" key="7">
    <source>
        <dbReference type="RefSeq" id="XP_011305238.1"/>
    </source>
</evidence>
<keyword evidence="6" id="KW-1185">Reference proteome</keyword>
<name>A0A0C9RDG1_9HYME</name>
<dbReference type="Pfam" id="PF00339">
    <property type="entry name" value="Arrestin_N"/>
    <property type="match status" value="1"/>
</dbReference>
<dbReference type="InterPro" id="IPR014756">
    <property type="entry name" value="Ig_E-set"/>
</dbReference>
<dbReference type="Gene3D" id="2.60.40.640">
    <property type="match status" value="2"/>
</dbReference>
<dbReference type="GO" id="GO:0015031">
    <property type="term" value="P:protein transport"/>
    <property type="evidence" value="ECO:0007669"/>
    <property type="project" value="TreeGrafter"/>
</dbReference>
<dbReference type="GeneID" id="105267824"/>
<dbReference type="RefSeq" id="XP_011305238.1">
    <property type="nucleotide sequence ID" value="XM_011306936.1"/>
</dbReference>
<feature type="domain" description="Arrestin C-terminal-like" evidence="4">
    <location>
        <begin position="179"/>
        <end position="312"/>
    </location>
</feature>
<dbReference type="Proteomes" id="UP000694866">
    <property type="component" value="Unplaced"/>
</dbReference>
<dbReference type="OrthoDB" id="2333384at2759"/>
<dbReference type="InterPro" id="IPR050357">
    <property type="entry name" value="Arrestin_domain-protein"/>
</dbReference>
<dbReference type="SUPFAM" id="SSF81296">
    <property type="entry name" value="E set domains"/>
    <property type="match status" value="2"/>
</dbReference>
<dbReference type="InterPro" id="IPR011021">
    <property type="entry name" value="Arrestin-like_N"/>
</dbReference>